<gene>
    <name evidence="2" type="ORF">I308_106186</name>
</gene>
<dbReference type="InterPro" id="IPR039935">
    <property type="entry name" value="YML079W-like"/>
</dbReference>
<dbReference type="PANTHER" id="PTHR33387">
    <property type="entry name" value="RMLC-LIKE JELLY ROLL FOLD PROTEIN"/>
    <property type="match status" value="1"/>
</dbReference>
<proteinExistence type="predicted"/>
<name>A0ABR3BLC0_9TREE</name>
<dbReference type="Gene3D" id="2.60.120.10">
    <property type="entry name" value="Jelly Rolls"/>
    <property type="match status" value="1"/>
</dbReference>
<dbReference type="InterPro" id="IPR011051">
    <property type="entry name" value="RmlC_Cupin_sf"/>
</dbReference>
<reference evidence="2" key="2">
    <citation type="submission" date="2024-01" db="EMBL/GenBank/DDBJ databases">
        <title>Comparative genomics of Cryptococcus and Kwoniella reveals pathogenesis evolution and contrasting modes of karyotype evolution via chromosome fusion or intercentromeric recombination.</title>
        <authorList>
            <person name="Coelho M.A."/>
            <person name="David-Palma M."/>
            <person name="Shea T."/>
            <person name="Bowers K."/>
            <person name="Mcginley-Smith S."/>
            <person name="Mohammad A.W."/>
            <person name="Gnirke A."/>
            <person name="Yurkov A.M."/>
            <person name="Nowrousian M."/>
            <person name="Sun S."/>
            <person name="Cuomo C.A."/>
            <person name="Heitman J."/>
        </authorList>
    </citation>
    <scope>NUCLEOTIDE SEQUENCE</scope>
    <source>
        <strain evidence="2">IND107</strain>
    </source>
</reference>
<dbReference type="PANTHER" id="PTHR33387:SF3">
    <property type="entry name" value="DUF985 DOMAIN-CONTAINING PROTEIN"/>
    <property type="match status" value="1"/>
</dbReference>
<evidence type="ECO:0000313" key="3">
    <source>
        <dbReference type="Proteomes" id="UP000054399"/>
    </source>
</evidence>
<reference evidence="2" key="1">
    <citation type="submission" date="2015-01" db="EMBL/GenBank/DDBJ databases">
        <authorList>
            <consortium name="The Broad Institute Genomics Platform"/>
            <person name="Cuomo C."/>
            <person name="Litvintseva A."/>
            <person name="Chen Y."/>
            <person name="Heitman J."/>
            <person name="Sun S."/>
            <person name="Springer D."/>
            <person name="Dromer F."/>
            <person name="Young S."/>
            <person name="Zeng Q."/>
            <person name="Gargeya S."/>
            <person name="Abouelleil A."/>
            <person name="Alvarado L."/>
            <person name="Chapman S.B."/>
            <person name="Gainer-Dewar J."/>
            <person name="Goldberg J."/>
            <person name="Griggs A."/>
            <person name="Gujja S."/>
            <person name="Hansen M."/>
            <person name="Howarth C."/>
            <person name="Imamovic A."/>
            <person name="Larimer J."/>
            <person name="Murphy C."/>
            <person name="Naylor J."/>
            <person name="Pearson M."/>
            <person name="Priest M."/>
            <person name="Roberts A."/>
            <person name="Saif S."/>
            <person name="Shea T."/>
            <person name="Sykes S."/>
            <person name="Wortman J."/>
            <person name="Nusbaum C."/>
            <person name="Birren B."/>
        </authorList>
    </citation>
    <scope>NUCLEOTIDE SEQUENCE</scope>
    <source>
        <strain evidence="2">IND107</strain>
    </source>
</reference>
<keyword evidence="3" id="KW-1185">Reference proteome</keyword>
<protein>
    <recommendedName>
        <fullName evidence="1">DUF985 domain-containing protein</fullName>
    </recommendedName>
</protein>
<feature type="domain" description="DUF985" evidence="1">
    <location>
        <begin position="17"/>
        <end position="209"/>
    </location>
</feature>
<sequence>MPTTPRPNYPYPVPNSELIATHSLQKHFEGGFFVQSVAAESAVPKLPAPQNAHVPQSDALRGRVQHAFGPGTELLCGPSGNELVGEDKRLDATLIYYLLTPESYRGKMHMNLHSTFHLHHSGRALYTLIRPPQKDGDEPTVRHVMMGSNSSLGEVTQLFVPGGWWKASEIPEEDMLLLEAVKDNDLKERIGCLISEVVVPGWNPDQHQFIDEDKLRAMWGTESGWEQYTKYIHPPQGVEYPDK</sequence>
<dbReference type="RefSeq" id="XP_066611394.1">
    <property type="nucleotide sequence ID" value="XM_066760633.1"/>
</dbReference>
<comment type="caution">
    <text evidence="2">The sequence shown here is derived from an EMBL/GenBank/DDBJ whole genome shotgun (WGS) entry which is preliminary data.</text>
</comment>
<organism evidence="2 3">
    <name type="scientific">Cryptococcus tetragattii IND107</name>
    <dbReference type="NCBI Taxonomy" id="1296105"/>
    <lineage>
        <taxon>Eukaryota</taxon>
        <taxon>Fungi</taxon>
        <taxon>Dikarya</taxon>
        <taxon>Basidiomycota</taxon>
        <taxon>Agaricomycotina</taxon>
        <taxon>Tremellomycetes</taxon>
        <taxon>Tremellales</taxon>
        <taxon>Cryptococcaceae</taxon>
        <taxon>Cryptococcus</taxon>
        <taxon>Cryptococcus gattii species complex</taxon>
    </lineage>
</organism>
<dbReference type="GeneID" id="91993041"/>
<dbReference type="InterPro" id="IPR014710">
    <property type="entry name" value="RmlC-like_jellyroll"/>
</dbReference>
<evidence type="ECO:0000259" key="1">
    <source>
        <dbReference type="Pfam" id="PF06172"/>
    </source>
</evidence>
<dbReference type="Pfam" id="PF06172">
    <property type="entry name" value="Cupin_5"/>
    <property type="match status" value="1"/>
</dbReference>
<evidence type="ECO:0000313" key="2">
    <source>
        <dbReference type="EMBL" id="KAL0242012.1"/>
    </source>
</evidence>
<dbReference type="SUPFAM" id="SSF51182">
    <property type="entry name" value="RmlC-like cupins"/>
    <property type="match status" value="1"/>
</dbReference>
<accession>A0ABR3BLC0</accession>
<dbReference type="EMBL" id="ATAM02000012">
    <property type="protein sequence ID" value="KAL0242012.1"/>
    <property type="molecule type" value="Genomic_DNA"/>
</dbReference>
<dbReference type="Proteomes" id="UP000054399">
    <property type="component" value="Unassembled WGS sequence"/>
</dbReference>
<dbReference type="InterPro" id="IPR009327">
    <property type="entry name" value="Cupin_DUF985"/>
</dbReference>